<dbReference type="RefSeq" id="WP_246372782.1">
    <property type="nucleotide sequence ID" value="NZ_JACIEN010000001.1"/>
</dbReference>
<gene>
    <name evidence="2" type="ORF">GGR16_000508</name>
</gene>
<dbReference type="Proteomes" id="UP000577362">
    <property type="component" value="Unassembled WGS sequence"/>
</dbReference>
<keyword evidence="3" id="KW-1185">Reference proteome</keyword>
<organism evidence="2 3">
    <name type="scientific">Chelatococcus caeni</name>
    <dbReference type="NCBI Taxonomy" id="1348468"/>
    <lineage>
        <taxon>Bacteria</taxon>
        <taxon>Pseudomonadati</taxon>
        <taxon>Pseudomonadota</taxon>
        <taxon>Alphaproteobacteria</taxon>
        <taxon>Hyphomicrobiales</taxon>
        <taxon>Chelatococcaceae</taxon>
        <taxon>Chelatococcus</taxon>
    </lineage>
</organism>
<protein>
    <recommendedName>
        <fullName evidence="4">Proteinase inhibitor I78</fullName>
    </recommendedName>
</protein>
<proteinExistence type="predicted"/>
<dbReference type="InterPro" id="IPR021719">
    <property type="entry name" value="Prot_inh_I78"/>
</dbReference>
<dbReference type="Pfam" id="PF11720">
    <property type="entry name" value="Inhibitor_I78"/>
    <property type="match status" value="1"/>
</dbReference>
<evidence type="ECO:0000313" key="3">
    <source>
        <dbReference type="Proteomes" id="UP000577362"/>
    </source>
</evidence>
<dbReference type="Gene3D" id="3.30.10.10">
    <property type="entry name" value="Trypsin Inhibitor V, subunit A"/>
    <property type="match status" value="1"/>
</dbReference>
<evidence type="ECO:0008006" key="4">
    <source>
        <dbReference type="Google" id="ProtNLM"/>
    </source>
</evidence>
<feature type="region of interest" description="Disordered" evidence="1">
    <location>
        <begin position="28"/>
        <end position="55"/>
    </location>
</feature>
<accession>A0A840BUZ3</accession>
<sequence>MSMDKECLLPVIAAAGLGFMLSACTPSPTPGAAVADPGPCRPEAASGLAGQPRLTDDEARQRTGATVVRQIAPGQPVTMDYSPARVTVETDPRTGRVVRAFCG</sequence>
<dbReference type="PROSITE" id="PS51257">
    <property type="entry name" value="PROKAR_LIPOPROTEIN"/>
    <property type="match status" value="1"/>
</dbReference>
<dbReference type="EMBL" id="JACIEN010000001">
    <property type="protein sequence ID" value="MBB4015502.1"/>
    <property type="molecule type" value="Genomic_DNA"/>
</dbReference>
<dbReference type="AlphaFoldDB" id="A0A840BUZ3"/>
<name>A0A840BUZ3_9HYPH</name>
<comment type="caution">
    <text evidence="2">The sequence shown here is derived from an EMBL/GenBank/DDBJ whole genome shotgun (WGS) entry which is preliminary data.</text>
</comment>
<reference evidence="2 3" key="1">
    <citation type="submission" date="2020-08" db="EMBL/GenBank/DDBJ databases">
        <title>Genomic Encyclopedia of Type Strains, Phase IV (KMG-IV): sequencing the most valuable type-strain genomes for metagenomic binning, comparative biology and taxonomic classification.</title>
        <authorList>
            <person name="Goeker M."/>
        </authorList>
    </citation>
    <scope>NUCLEOTIDE SEQUENCE [LARGE SCALE GENOMIC DNA]</scope>
    <source>
        <strain evidence="2 3">DSM 103737</strain>
    </source>
</reference>
<evidence type="ECO:0000313" key="2">
    <source>
        <dbReference type="EMBL" id="MBB4015502.1"/>
    </source>
</evidence>
<evidence type="ECO:0000256" key="1">
    <source>
        <dbReference type="SAM" id="MobiDB-lite"/>
    </source>
</evidence>